<organism evidence="2 3">
    <name type="scientific">Prunus dulcis</name>
    <name type="common">Almond</name>
    <name type="synonym">Amygdalus dulcis</name>
    <dbReference type="NCBI Taxonomy" id="3755"/>
    <lineage>
        <taxon>Eukaryota</taxon>
        <taxon>Viridiplantae</taxon>
        <taxon>Streptophyta</taxon>
        <taxon>Embryophyta</taxon>
        <taxon>Tracheophyta</taxon>
        <taxon>Spermatophyta</taxon>
        <taxon>Magnoliopsida</taxon>
        <taxon>eudicotyledons</taxon>
        <taxon>Gunneridae</taxon>
        <taxon>Pentapetalae</taxon>
        <taxon>rosids</taxon>
        <taxon>fabids</taxon>
        <taxon>Rosales</taxon>
        <taxon>Rosaceae</taxon>
        <taxon>Amygdaloideae</taxon>
        <taxon>Amygdaleae</taxon>
        <taxon>Prunus</taxon>
    </lineage>
</organism>
<dbReference type="Proteomes" id="UP001054821">
    <property type="component" value="Chromosome 5"/>
</dbReference>
<keyword evidence="3" id="KW-1185">Reference proteome</keyword>
<protein>
    <submittedName>
        <fullName evidence="2">Uncharacterized protein</fullName>
    </submittedName>
</protein>
<accession>A0AAD4Z007</accession>
<feature type="region of interest" description="Disordered" evidence="1">
    <location>
        <begin position="1"/>
        <end position="21"/>
    </location>
</feature>
<evidence type="ECO:0000313" key="3">
    <source>
        <dbReference type="Proteomes" id="UP001054821"/>
    </source>
</evidence>
<gene>
    <name evidence="2" type="ORF">L3X38_027137</name>
</gene>
<evidence type="ECO:0000256" key="1">
    <source>
        <dbReference type="SAM" id="MobiDB-lite"/>
    </source>
</evidence>
<reference evidence="2 3" key="1">
    <citation type="journal article" date="2022" name="G3 (Bethesda)">
        <title>Whole-genome sequence and methylome profiling of the almond [Prunus dulcis (Mill.) D.A. Webb] cultivar 'Nonpareil'.</title>
        <authorList>
            <person name="D'Amico-Willman K.M."/>
            <person name="Ouma W.Z."/>
            <person name="Meulia T."/>
            <person name="Sideli G.M."/>
            <person name="Gradziel T.M."/>
            <person name="Fresnedo-Ramirez J."/>
        </authorList>
    </citation>
    <scope>NUCLEOTIDE SEQUENCE [LARGE SCALE GENOMIC DNA]</scope>
    <source>
        <strain evidence="2">Clone GOH B32 T37-40</strain>
    </source>
</reference>
<proteinExistence type="predicted"/>
<evidence type="ECO:0000313" key="2">
    <source>
        <dbReference type="EMBL" id="KAI5327741.1"/>
    </source>
</evidence>
<name>A0AAD4Z007_PRUDU</name>
<dbReference type="AlphaFoldDB" id="A0AAD4Z007"/>
<sequence length="95" mass="10676">MKPLQPKLVNPSIPNKEEQDKVGKTKALHIIMLKECKEDAEVPSQVEVKPDSRSTQITKEDLPHIDPDILECYYSFISPESRSFQPGGIDADIIS</sequence>
<dbReference type="EMBL" id="JAJFAZ020000005">
    <property type="protein sequence ID" value="KAI5327741.1"/>
    <property type="molecule type" value="Genomic_DNA"/>
</dbReference>
<comment type="caution">
    <text evidence="2">The sequence shown here is derived from an EMBL/GenBank/DDBJ whole genome shotgun (WGS) entry which is preliminary data.</text>
</comment>